<sequence>MDDKEYLQVVRYIKLEDRYKTKVVRSFGRNNLENRFKAEKYASNYNLLEKLLKKYGLNEDSRILAFSYFGFLGINQIKNIFQNLDP</sequence>
<reference evidence="1 2" key="1">
    <citation type="journal article" date="2016" name="Sci. Rep.">
        <title>Metabolic traits of an uncultured archaeal lineage -MSBL1- from brine pools of the Red Sea.</title>
        <authorList>
            <person name="Mwirichia R."/>
            <person name="Alam I."/>
            <person name="Rashid M."/>
            <person name="Vinu M."/>
            <person name="Ba-Alawi W."/>
            <person name="Anthony Kamau A."/>
            <person name="Kamanda Ngugi D."/>
            <person name="Goker M."/>
            <person name="Klenk H.P."/>
            <person name="Bajic V."/>
            <person name="Stingl U."/>
        </authorList>
    </citation>
    <scope>NUCLEOTIDE SEQUENCE [LARGE SCALE GENOMIC DNA]</scope>
    <source>
        <strain evidence="1">SCGC-AAA385M02</strain>
    </source>
</reference>
<gene>
    <name evidence="1" type="ORF">AKJ59_00650</name>
</gene>
<dbReference type="EMBL" id="LHYL01000008">
    <property type="protein sequence ID" value="KXB08678.1"/>
    <property type="molecule type" value="Genomic_DNA"/>
</dbReference>
<proteinExistence type="predicted"/>
<dbReference type="AlphaFoldDB" id="A0A133VQG4"/>
<evidence type="ECO:0000313" key="1">
    <source>
        <dbReference type="EMBL" id="KXB08678.1"/>
    </source>
</evidence>
<keyword evidence="2" id="KW-1185">Reference proteome</keyword>
<name>A0A133VQG4_9EURY</name>
<accession>A0A133VQG4</accession>
<organism evidence="1 2">
    <name type="scientific">candidate division MSBL1 archaeon SCGC-AAA385M02</name>
    <dbReference type="NCBI Taxonomy" id="1698287"/>
    <lineage>
        <taxon>Archaea</taxon>
        <taxon>Methanobacteriati</taxon>
        <taxon>Methanobacteriota</taxon>
        <taxon>candidate division MSBL1</taxon>
    </lineage>
</organism>
<comment type="caution">
    <text evidence="1">The sequence shown here is derived from an EMBL/GenBank/DDBJ whole genome shotgun (WGS) entry which is preliminary data.</text>
</comment>
<evidence type="ECO:0000313" key="2">
    <source>
        <dbReference type="Proteomes" id="UP000070248"/>
    </source>
</evidence>
<protein>
    <submittedName>
        <fullName evidence="1">Uncharacterized protein</fullName>
    </submittedName>
</protein>
<dbReference type="Proteomes" id="UP000070248">
    <property type="component" value="Unassembled WGS sequence"/>
</dbReference>